<dbReference type="GO" id="GO:0042761">
    <property type="term" value="P:very long-chain fatty acid biosynthetic process"/>
    <property type="evidence" value="ECO:0007669"/>
    <property type="project" value="TreeGrafter"/>
</dbReference>
<dbReference type="PANTHER" id="PTHR11157">
    <property type="entry name" value="FATTY ACID ACYL TRANSFERASE-RELATED"/>
    <property type="match status" value="1"/>
</dbReference>
<dbReference type="GO" id="GO:0019367">
    <property type="term" value="P:fatty acid elongation, saturated fatty acid"/>
    <property type="evidence" value="ECO:0007669"/>
    <property type="project" value="TreeGrafter"/>
</dbReference>
<keyword evidence="7 10" id="KW-0443">Lipid metabolism</keyword>
<dbReference type="OrthoDB" id="434092at2759"/>
<feature type="transmembrane region" description="Helical" evidence="10">
    <location>
        <begin position="61"/>
        <end position="80"/>
    </location>
</feature>
<dbReference type="GO" id="GO:0005789">
    <property type="term" value="C:endoplasmic reticulum membrane"/>
    <property type="evidence" value="ECO:0007669"/>
    <property type="project" value="TreeGrafter"/>
</dbReference>
<feature type="transmembrane region" description="Helical" evidence="10">
    <location>
        <begin position="115"/>
        <end position="134"/>
    </location>
</feature>
<protein>
    <recommendedName>
        <fullName evidence="10">Elongation of very long chain fatty acids protein</fullName>
        <ecNumber evidence="10">2.3.1.199</ecNumber>
    </recommendedName>
    <alternativeName>
        <fullName evidence="10">Very-long-chain 3-oxoacyl-CoA synthase</fullName>
    </alternativeName>
</protein>
<evidence type="ECO:0000256" key="5">
    <source>
        <dbReference type="ARBA" id="ARBA00022832"/>
    </source>
</evidence>
<comment type="similarity">
    <text evidence="10">Belongs to the ELO family.</text>
</comment>
<evidence type="ECO:0000256" key="2">
    <source>
        <dbReference type="ARBA" id="ARBA00022516"/>
    </source>
</evidence>
<reference evidence="11" key="2">
    <citation type="submission" date="2022-10" db="EMBL/GenBank/DDBJ databases">
        <authorList>
            <consortium name="ENA_rothamsted_submissions"/>
            <consortium name="culmorum"/>
            <person name="King R."/>
        </authorList>
    </citation>
    <scope>NUCLEOTIDE SEQUENCE</scope>
</reference>
<keyword evidence="6 10" id="KW-1133">Transmembrane helix</keyword>
<gene>
    <name evidence="11" type="ORF">CHIRRI_LOCUS12843</name>
</gene>
<comment type="catalytic activity">
    <reaction evidence="10">
        <text>a very-long-chain acyl-CoA + malonyl-CoA + H(+) = a very-long-chain 3-oxoacyl-CoA + CO2 + CoA</text>
        <dbReference type="Rhea" id="RHEA:32727"/>
        <dbReference type="ChEBI" id="CHEBI:15378"/>
        <dbReference type="ChEBI" id="CHEBI:16526"/>
        <dbReference type="ChEBI" id="CHEBI:57287"/>
        <dbReference type="ChEBI" id="CHEBI:57384"/>
        <dbReference type="ChEBI" id="CHEBI:90725"/>
        <dbReference type="ChEBI" id="CHEBI:90736"/>
        <dbReference type="EC" id="2.3.1.199"/>
    </reaction>
</comment>
<keyword evidence="8 10" id="KW-0472">Membrane</keyword>
<evidence type="ECO:0000313" key="11">
    <source>
        <dbReference type="EMBL" id="CAG9810026.1"/>
    </source>
</evidence>
<evidence type="ECO:0000256" key="4">
    <source>
        <dbReference type="ARBA" id="ARBA00022692"/>
    </source>
</evidence>
<comment type="subcellular location">
    <subcellularLocation>
        <location evidence="1">Membrane</location>
        <topology evidence="1">Multi-pass membrane protein</topology>
    </subcellularLocation>
</comment>
<feature type="transmembrane region" description="Helical" evidence="10">
    <location>
        <begin position="231"/>
        <end position="251"/>
    </location>
</feature>
<organism evidence="11 12">
    <name type="scientific">Chironomus riparius</name>
    <dbReference type="NCBI Taxonomy" id="315576"/>
    <lineage>
        <taxon>Eukaryota</taxon>
        <taxon>Metazoa</taxon>
        <taxon>Ecdysozoa</taxon>
        <taxon>Arthropoda</taxon>
        <taxon>Hexapoda</taxon>
        <taxon>Insecta</taxon>
        <taxon>Pterygota</taxon>
        <taxon>Neoptera</taxon>
        <taxon>Endopterygota</taxon>
        <taxon>Diptera</taxon>
        <taxon>Nematocera</taxon>
        <taxon>Chironomoidea</taxon>
        <taxon>Chironomidae</taxon>
        <taxon>Chironominae</taxon>
        <taxon>Chironomus</taxon>
    </lineage>
</organism>
<dbReference type="EMBL" id="OU895880">
    <property type="protein sequence ID" value="CAG9810026.1"/>
    <property type="molecule type" value="Genomic_DNA"/>
</dbReference>
<dbReference type="GO" id="GO:0009922">
    <property type="term" value="F:fatty acid elongase activity"/>
    <property type="evidence" value="ECO:0007669"/>
    <property type="project" value="UniProtKB-EC"/>
</dbReference>
<keyword evidence="12" id="KW-1185">Reference proteome</keyword>
<keyword evidence="4 10" id="KW-0812">Transmembrane</keyword>
<name>A0A9N9S485_9DIPT</name>
<feature type="transmembrane region" description="Helical" evidence="10">
    <location>
        <begin position="20"/>
        <end position="40"/>
    </location>
</feature>
<feature type="transmembrane region" description="Helical" evidence="10">
    <location>
        <begin position="169"/>
        <end position="188"/>
    </location>
</feature>
<dbReference type="PANTHER" id="PTHR11157:SF164">
    <property type="entry name" value="ELONGATION OF VERY LONG CHAIN FATTY ACIDS PROTEIN"/>
    <property type="match status" value="1"/>
</dbReference>
<dbReference type="Pfam" id="PF01151">
    <property type="entry name" value="ELO"/>
    <property type="match status" value="1"/>
</dbReference>
<dbReference type="AlphaFoldDB" id="A0A9N9S485"/>
<evidence type="ECO:0000256" key="6">
    <source>
        <dbReference type="ARBA" id="ARBA00022989"/>
    </source>
</evidence>
<dbReference type="InterPro" id="IPR002076">
    <property type="entry name" value="ELO_fam"/>
</dbReference>
<keyword evidence="2 10" id="KW-0444">Lipid biosynthesis</keyword>
<dbReference type="GO" id="GO:0034626">
    <property type="term" value="P:fatty acid elongation, polyunsaturated fatty acid"/>
    <property type="evidence" value="ECO:0007669"/>
    <property type="project" value="TreeGrafter"/>
</dbReference>
<evidence type="ECO:0000256" key="9">
    <source>
        <dbReference type="ARBA" id="ARBA00023160"/>
    </source>
</evidence>
<evidence type="ECO:0000256" key="8">
    <source>
        <dbReference type="ARBA" id="ARBA00023136"/>
    </source>
</evidence>
<proteinExistence type="inferred from homology"/>
<evidence type="ECO:0000256" key="3">
    <source>
        <dbReference type="ARBA" id="ARBA00022679"/>
    </source>
</evidence>
<reference evidence="11" key="1">
    <citation type="submission" date="2022-01" db="EMBL/GenBank/DDBJ databases">
        <authorList>
            <person name="King R."/>
        </authorList>
    </citation>
    <scope>NUCLEOTIDE SEQUENCE</scope>
</reference>
<keyword evidence="5 10" id="KW-0276">Fatty acid metabolism</keyword>
<evidence type="ECO:0000256" key="7">
    <source>
        <dbReference type="ARBA" id="ARBA00023098"/>
    </source>
</evidence>
<evidence type="ECO:0000256" key="1">
    <source>
        <dbReference type="ARBA" id="ARBA00004141"/>
    </source>
</evidence>
<dbReference type="Proteomes" id="UP001153620">
    <property type="component" value="Chromosome 4"/>
</dbReference>
<keyword evidence="9 10" id="KW-0275">Fatty acid biosynthesis</keyword>
<accession>A0A9N9S485</accession>
<feature type="transmembrane region" description="Helical" evidence="10">
    <location>
        <begin position="146"/>
        <end position="163"/>
    </location>
</feature>
<evidence type="ECO:0000256" key="10">
    <source>
        <dbReference type="RuleBase" id="RU361115"/>
    </source>
</evidence>
<dbReference type="GO" id="GO:0030148">
    <property type="term" value="P:sphingolipid biosynthetic process"/>
    <property type="evidence" value="ECO:0007669"/>
    <property type="project" value="TreeGrafter"/>
</dbReference>
<sequence length="283" mass="33597">MEEIMNFNWTGKYFYLDMFPMMHTPYPILAIIAVYLIFVLKLGRLYMKDKPPFDLDDLLKLYNVFQVCCCTYIVLAAHFIHGYSFFTFSKCILSPEPVGEEDPVSLHLVRFHIDGYLFMLLRLLELIETVFFVLRKKYNQVSILHVYHHISTIVLCWLFLKYRGGRMEMFIAVINSYVHIIMYAYYFFSSYKRFFTVTNKIKPFITVIQIIQLFLILVQCIAITLCEKSSLNYAIVINFILNIILFSHFFIKAYLWKPKRRVENNNNNNNNPDAGKNRQIVLA</sequence>
<dbReference type="GO" id="GO:0034625">
    <property type="term" value="P:fatty acid elongation, monounsaturated fatty acid"/>
    <property type="evidence" value="ECO:0007669"/>
    <property type="project" value="TreeGrafter"/>
</dbReference>
<evidence type="ECO:0000313" key="12">
    <source>
        <dbReference type="Proteomes" id="UP001153620"/>
    </source>
</evidence>
<feature type="transmembrane region" description="Helical" evidence="10">
    <location>
        <begin position="204"/>
        <end position="225"/>
    </location>
</feature>
<keyword evidence="3 10" id="KW-0808">Transferase</keyword>
<dbReference type="EC" id="2.3.1.199" evidence="10"/>